<gene>
    <name evidence="2" type="ORF">CGXH109_LOCUS43037</name>
</gene>
<evidence type="ECO:0000256" key="1">
    <source>
        <dbReference type="SAM" id="MobiDB-lite"/>
    </source>
</evidence>
<comment type="caution">
    <text evidence="2">The sequence shown here is derived from an EMBL/GenBank/DDBJ whole genome shotgun (WGS) entry which is preliminary data.</text>
</comment>
<proteinExistence type="predicted"/>
<evidence type="ECO:0000313" key="3">
    <source>
        <dbReference type="Proteomes" id="UP001152533"/>
    </source>
</evidence>
<evidence type="ECO:0000313" key="2">
    <source>
        <dbReference type="EMBL" id="CAI0645193.1"/>
    </source>
</evidence>
<dbReference type="EMBL" id="CAMGZC010000223">
    <property type="protein sequence ID" value="CAI0645193.1"/>
    <property type="molecule type" value="Genomic_DNA"/>
</dbReference>
<accession>A0A9W4W6W9</accession>
<name>A0A9W4W6W9_9PEZI</name>
<feature type="region of interest" description="Disordered" evidence="1">
    <location>
        <begin position="133"/>
        <end position="188"/>
    </location>
</feature>
<reference evidence="2" key="1">
    <citation type="submission" date="2022-08" db="EMBL/GenBank/DDBJ databases">
        <authorList>
            <person name="Giroux E."/>
            <person name="Giroux E."/>
        </authorList>
    </citation>
    <scope>NUCLEOTIDE SEQUENCE</scope>
    <source>
        <strain evidence="2">H1091258</strain>
    </source>
</reference>
<dbReference type="Proteomes" id="UP001152533">
    <property type="component" value="Unassembled WGS sequence"/>
</dbReference>
<feature type="region of interest" description="Disordered" evidence="1">
    <location>
        <begin position="1"/>
        <end position="113"/>
    </location>
</feature>
<organism evidence="2 3">
    <name type="scientific">Colletotrichum noveboracense</name>
    <dbReference type="NCBI Taxonomy" id="2664923"/>
    <lineage>
        <taxon>Eukaryota</taxon>
        <taxon>Fungi</taxon>
        <taxon>Dikarya</taxon>
        <taxon>Ascomycota</taxon>
        <taxon>Pezizomycotina</taxon>
        <taxon>Sordariomycetes</taxon>
        <taxon>Hypocreomycetidae</taxon>
        <taxon>Glomerellales</taxon>
        <taxon>Glomerellaceae</taxon>
        <taxon>Colletotrichum</taxon>
        <taxon>Colletotrichum gloeosporioides species complex</taxon>
    </lineage>
</organism>
<keyword evidence="3" id="KW-1185">Reference proteome</keyword>
<protein>
    <submittedName>
        <fullName evidence="2">Uncharacterized protein</fullName>
    </submittedName>
</protein>
<feature type="compositionally biased region" description="Basic and acidic residues" evidence="1">
    <location>
        <begin position="141"/>
        <end position="188"/>
    </location>
</feature>
<dbReference type="AlphaFoldDB" id="A0A9W4W6W9"/>
<sequence length="432" mass="47630">MDADNSLFGSPEPSKIALPGNPQGDIPRSVPQTVAPQDVLLNANLPSGQASTPSAPSSSPFGRSQTVASSPSPAPSPASTATAIAASGSASPDGQRKCTKCKKDFPSSSFSSRRSMGNVEYFAHCYDCRAKRRKSAAATKARKDAGKKAEKDKQHADQEEQQRQKDHESFQQGAERRDAQREKLASQHRQLQELEQHRLDNIDYHHHSMSRFEPQTYDGLDYDGMNFEDDMEALAKNSPSPYVSPSTFLPSESDFEPKLSPNAVDSGTALQLGNTDFGSIDHNVATPHTAGHNSVDNNSLKPPAAITDLFVDPLPAAEGATGEIPRGQLLDYDHFEQTTTVVMKTRMSDDIHKMRADYERRKFNDARHKCPFLLTQDDKEIDRLWKRREAAITLDLMVVPIPEPQPIFGQSYQDGSHRNIGILLYLSVASFH</sequence>
<feature type="compositionally biased region" description="Low complexity" evidence="1">
    <location>
        <begin position="77"/>
        <end position="92"/>
    </location>
</feature>
<feature type="compositionally biased region" description="Low complexity" evidence="1">
    <location>
        <begin position="46"/>
        <end position="60"/>
    </location>
</feature>